<accession>A0A939LQE9</accession>
<gene>
    <name evidence="2" type="ORF">J4G33_09810</name>
</gene>
<dbReference type="RefSeq" id="WP_208055783.1">
    <property type="nucleotide sequence ID" value="NZ_JAGEMK010000004.1"/>
</dbReference>
<proteinExistence type="predicted"/>
<keyword evidence="1" id="KW-0472">Membrane</keyword>
<feature type="transmembrane region" description="Helical" evidence="1">
    <location>
        <begin position="150"/>
        <end position="170"/>
    </location>
</feature>
<dbReference type="Pfam" id="PF08592">
    <property type="entry name" value="Anthrone_oxy"/>
    <property type="match status" value="1"/>
</dbReference>
<evidence type="ECO:0000313" key="3">
    <source>
        <dbReference type="Proteomes" id="UP000664209"/>
    </source>
</evidence>
<keyword evidence="3" id="KW-1185">Reference proteome</keyword>
<sequence>MELHQIVLAVAVLAVGLAAGVFFTFTTLIVPGLRDMDPRSTLQSFQAIDRRLQPDPPSIDGQPAFGAALGGAAVLTVAAAILGWPHFSTTTRTLAVTAAAVYNLGFLVPTLTTILPFNNSLRGVDLDTMSEAEVATRRADFDRTWRGWNLVRTASSAAAFALLVVVALAGGG</sequence>
<organism evidence="2 3">
    <name type="scientific">Actinotalea soli</name>
    <dbReference type="NCBI Taxonomy" id="2819234"/>
    <lineage>
        <taxon>Bacteria</taxon>
        <taxon>Bacillati</taxon>
        <taxon>Actinomycetota</taxon>
        <taxon>Actinomycetes</taxon>
        <taxon>Micrococcales</taxon>
        <taxon>Cellulomonadaceae</taxon>
        <taxon>Actinotalea</taxon>
    </lineage>
</organism>
<dbReference type="InterPro" id="IPR013901">
    <property type="entry name" value="Anthrone_oxy"/>
</dbReference>
<evidence type="ECO:0000256" key="1">
    <source>
        <dbReference type="SAM" id="Phobius"/>
    </source>
</evidence>
<reference evidence="2" key="1">
    <citation type="submission" date="2021-03" db="EMBL/GenBank/DDBJ databases">
        <title>Actinotalea soli sp. nov., isolated from soil.</title>
        <authorList>
            <person name="Ping W."/>
            <person name="Zhang J."/>
        </authorList>
    </citation>
    <scope>NUCLEOTIDE SEQUENCE</scope>
    <source>
        <strain evidence="2">BY-33</strain>
    </source>
</reference>
<feature type="transmembrane region" description="Helical" evidence="1">
    <location>
        <begin position="64"/>
        <end position="82"/>
    </location>
</feature>
<keyword evidence="1" id="KW-0812">Transmembrane</keyword>
<feature type="transmembrane region" description="Helical" evidence="1">
    <location>
        <begin position="94"/>
        <end position="117"/>
    </location>
</feature>
<protein>
    <submittedName>
        <fullName evidence="2">DUF1772 domain-containing protein</fullName>
    </submittedName>
</protein>
<evidence type="ECO:0000313" key="2">
    <source>
        <dbReference type="EMBL" id="MBO1752098.1"/>
    </source>
</evidence>
<keyword evidence="1" id="KW-1133">Transmembrane helix</keyword>
<comment type="caution">
    <text evidence="2">The sequence shown here is derived from an EMBL/GenBank/DDBJ whole genome shotgun (WGS) entry which is preliminary data.</text>
</comment>
<name>A0A939LQE9_9CELL</name>
<dbReference type="Proteomes" id="UP000664209">
    <property type="component" value="Unassembled WGS sequence"/>
</dbReference>
<dbReference type="EMBL" id="JAGEMK010000004">
    <property type="protein sequence ID" value="MBO1752098.1"/>
    <property type="molecule type" value="Genomic_DNA"/>
</dbReference>
<feature type="transmembrane region" description="Helical" evidence="1">
    <location>
        <begin position="7"/>
        <end position="30"/>
    </location>
</feature>
<dbReference type="AlphaFoldDB" id="A0A939LQE9"/>